<dbReference type="Proteomes" id="UP001500253">
    <property type="component" value="Unassembled WGS sequence"/>
</dbReference>
<proteinExistence type="inferred from homology"/>
<keyword evidence="4" id="KW-0997">Cell inner membrane</keyword>
<accession>A0ABP5S8J2</accession>
<evidence type="ECO:0000256" key="2">
    <source>
        <dbReference type="ARBA" id="ARBA00022448"/>
    </source>
</evidence>
<keyword evidence="11" id="KW-1185">Reference proteome</keyword>
<evidence type="ECO:0000259" key="9">
    <source>
        <dbReference type="PROSITE" id="PS50928"/>
    </source>
</evidence>
<comment type="caution">
    <text evidence="10">The sequence shown here is derived from an EMBL/GenBank/DDBJ whole genome shotgun (WGS) entry which is preliminary data.</text>
</comment>
<evidence type="ECO:0000256" key="5">
    <source>
        <dbReference type="ARBA" id="ARBA00022692"/>
    </source>
</evidence>
<dbReference type="Gene3D" id="1.10.3720.10">
    <property type="entry name" value="MetI-like"/>
    <property type="match status" value="1"/>
</dbReference>
<dbReference type="Pfam" id="PF00528">
    <property type="entry name" value="BPD_transp_1"/>
    <property type="match status" value="1"/>
</dbReference>
<evidence type="ECO:0000256" key="7">
    <source>
        <dbReference type="ARBA" id="ARBA00023136"/>
    </source>
</evidence>
<evidence type="ECO:0000256" key="4">
    <source>
        <dbReference type="ARBA" id="ARBA00022519"/>
    </source>
</evidence>
<feature type="transmembrane region" description="Helical" evidence="8">
    <location>
        <begin position="12"/>
        <end position="34"/>
    </location>
</feature>
<organism evidence="10 11">
    <name type="scientific">Streptomyces cuspidosporus</name>
    <dbReference type="NCBI Taxonomy" id="66882"/>
    <lineage>
        <taxon>Bacteria</taxon>
        <taxon>Bacillati</taxon>
        <taxon>Actinomycetota</taxon>
        <taxon>Actinomycetes</taxon>
        <taxon>Kitasatosporales</taxon>
        <taxon>Streptomycetaceae</taxon>
        <taxon>Streptomyces</taxon>
    </lineage>
</organism>
<dbReference type="InterPro" id="IPR000515">
    <property type="entry name" value="MetI-like"/>
</dbReference>
<comment type="subcellular location">
    <subcellularLocation>
        <location evidence="1">Cell inner membrane</location>
        <topology evidence="1">Multi-pass membrane protein</topology>
    </subcellularLocation>
    <subcellularLocation>
        <location evidence="8">Cell membrane</location>
        <topology evidence="8">Multi-pass membrane protein</topology>
    </subcellularLocation>
</comment>
<keyword evidence="7 8" id="KW-0472">Membrane</keyword>
<feature type="transmembrane region" description="Helical" evidence="8">
    <location>
        <begin position="97"/>
        <end position="124"/>
    </location>
</feature>
<evidence type="ECO:0000256" key="6">
    <source>
        <dbReference type="ARBA" id="ARBA00022989"/>
    </source>
</evidence>
<keyword evidence="2 8" id="KW-0813">Transport</keyword>
<name>A0ABP5S8J2_9ACTN</name>
<keyword evidence="6 8" id="KW-1133">Transmembrane helix</keyword>
<gene>
    <name evidence="10" type="ORF">GCM10010246_05390</name>
</gene>
<evidence type="ECO:0000256" key="1">
    <source>
        <dbReference type="ARBA" id="ARBA00004429"/>
    </source>
</evidence>
<protein>
    <submittedName>
        <fullName evidence="10">ABC transporter permease</fullName>
    </submittedName>
</protein>
<comment type="similarity">
    <text evidence="8">Belongs to the binding-protein-dependent transport system permease family.</text>
</comment>
<reference evidence="11" key="1">
    <citation type="journal article" date="2019" name="Int. J. Syst. Evol. Microbiol.">
        <title>The Global Catalogue of Microorganisms (GCM) 10K type strain sequencing project: providing services to taxonomists for standard genome sequencing and annotation.</title>
        <authorList>
            <consortium name="The Broad Institute Genomics Platform"/>
            <consortium name="The Broad Institute Genome Sequencing Center for Infectious Disease"/>
            <person name="Wu L."/>
            <person name="Ma J."/>
        </authorList>
    </citation>
    <scope>NUCLEOTIDE SEQUENCE [LARGE SCALE GENOMIC DNA]</scope>
    <source>
        <strain evidence="11">JCM 4316</strain>
    </source>
</reference>
<evidence type="ECO:0000313" key="10">
    <source>
        <dbReference type="EMBL" id="GAA2326633.1"/>
    </source>
</evidence>
<feature type="domain" description="ABC transmembrane type-1" evidence="9">
    <location>
        <begin position="65"/>
        <end position="253"/>
    </location>
</feature>
<feature type="transmembrane region" description="Helical" evidence="8">
    <location>
        <begin position="136"/>
        <end position="156"/>
    </location>
</feature>
<dbReference type="RefSeq" id="WP_346172823.1">
    <property type="nucleotide sequence ID" value="NZ_BAAASD010000001.1"/>
</dbReference>
<keyword evidence="5 8" id="KW-0812">Transmembrane</keyword>
<dbReference type="InterPro" id="IPR035906">
    <property type="entry name" value="MetI-like_sf"/>
</dbReference>
<evidence type="ECO:0000313" key="11">
    <source>
        <dbReference type="Proteomes" id="UP001500253"/>
    </source>
</evidence>
<evidence type="ECO:0000256" key="8">
    <source>
        <dbReference type="RuleBase" id="RU363032"/>
    </source>
</evidence>
<feature type="transmembrane region" description="Helical" evidence="8">
    <location>
        <begin position="177"/>
        <end position="199"/>
    </location>
</feature>
<dbReference type="SUPFAM" id="SSF161098">
    <property type="entry name" value="MetI-like"/>
    <property type="match status" value="1"/>
</dbReference>
<keyword evidence="3" id="KW-1003">Cell membrane</keyword>
<dbReference type="PANTHER" id="PTHR43357">
    <property type="entry name" value="INNER MEMBRANE ABC TRANSPORTER PERMEASE PROTEIN YDCV"/>
    <property type="match status" value="1"/>
</dbReference>
<feature type="transmembrane region" description="Helical" evidence="8">
    <location>
        <begin position="235"/>
        <end position="256"/>
    </location>
</feature>
<feature type="transmembrane region" description="Helical" evidence="8">
    <location>
        <begin position="61"/>
        <end position="90"/>
    </location>
</feature>
<sequence>MNEKTRAGWGLRLWAVFVAVILVAPLLVVIPVSFSKRASFAFPPHGWSLKWYASIFEDPRWITAIGSSLLVAVLVTALSTVIGTAAALGIHRVGGKAAAAVTGALMAPMIVPGIVSAVAIYAAYLRWHLTGNLQGFLLAHTVLSMPFVVITVLSSLTGVDPTLERAAASLGAGPLRTFLRVTLPGIARGIGAGAVFAFVTSFDEVVAASFLQSPQIRTLPIEMFVSVTNEVNPTIASVSTIILAMTTVVVLVPMLARSGEQRQKQAKR</sequence>
<dbReference type="CDD" id="cd06261">
    <property type="entry name" value="TM_PBP2"/>
    <property type="match status" value="1"/>
</dbReference>
<dbReference type="EMBL" id="BAAASD010000001">
    <property type="protein sequence ID" value="GAA2326633.1"/>
    <property type="molecule type" value="Genomic_DNA"/>
</dbReference>
<dbReference type="PANTHER" id="PTHR43357:SF4">
    <property type="entry name" value="INNER MEMBRANE ABC TRANSPORTER PERMEASE PROTEIN YDCV"/>
    <property type="match status" value="1"/>
</dbReference>
<dbReference type="PROSITE" id="PS50928">
    <property type="entry name" value="ABC_TM1"/>
    <property type="match status" value="1"/>
</dbReference>
<evidence type="ECO:0000256" key="3">
    <source>
        <dbReference type="ARBA" id="ARBA00022475"/>
    </source>
</evidence>